<evidence type="ECO:0000313" key="3">
    <source>
        <dbReference type="EMBL" id="NEU06416.1"/>
    </source>
</evidence>
<organism evidence="3 4">
    <name type="scientific">Clostridium senegalense</name>
    <dbReference type="NCBI Taxonomy" id="1465809"/>
    <lineage>
        <taxon>Bacteria</taxon>
        <taxon>Bacillati</taxon>
        <taxon>Bacillota</taxon>
        <taxon>Clostridia</taxon>
        <taxon>Eubacteriales</taxon>
        <taxon>Clostridiaceae</taxon>
        <taxon>Clostridium</taxon>
    </lineage>
</organism>
<dbReference type="RefSeq" id="WP_061995568.1">
    <property type="nucleotide sequence ID" value="NZ_JAAGPU010000044.1"/>
</dbReference>
<comment type="caution">
    <text evidence="3">The sequence shown here is derived from an EMBL/GenBank/DDBJ whole genome shotgun (WGS) entry which is preliminary data.</text>
</comment>
<evidence type="ECO:0000259" key="2">
    <source>
        <dbReference type="PROSITE" id="PS50151"/>
    </source>
</evidence>
<proteinExistence type="predicted"/>
<dbReference type="Proteomes" id="UP000481872">
    <property type="component" value="Unassembled WGS sequence"/>
</dbReference>
<dbReference type="GO" id="GO:1990169">
    <property type="term" value="P:stress response to copper ion"/>
    <property type="evidence" value="ECO:0007669"/>
    <property type="project" value="TreeGrafter"/>
</dbReference>
<feature type="coiled-coil region" evidence="1">
    <location>
        <begin position="132"/>
        <end position="159"/>
    </location>
</feature>
<name>A0A6M0H6Q6_9CLOT</name>
<dbReference type="EMBL" id="JAAGPU010000044">
    <property type="protein sequence ID" value="NEU06416.1"/>
    <property type="molecule type" value="Genomic_DNA"/>
</dbReference>
<dbReference type="GO" id="GO:0005507">
    <property type="term" value="F:copper ion binding"/>
    <property type="evidence" value="ECO:0007669"/>
    <property type="project" value="TreeGrafter"/>
</dbReference>
<dbReference type="PANTHER" id="PTHR38430:SF1">
    <property type="entry name" value="PROTEIN-ARGININE KINASE ACTIVATOR PROTEIN"/>
    <property type="match status" value="1"/>
</dbReference>
<dbReference type="Pfam" id="PF02151">
    <property type="entry name" value="UVR"/>
    <property type="match status" value="1"/>
</dbReference>
<dbReference type="InterPro" id="IPR036876">
    <property type="entry name" value="UVR_dom_sf"/>
</dbReference>
<evidence type="ECO:0000313" key="4">
    <source>
        <dbReference type="Proteomes" id="UP000481872"/>
    </source>
</evidence>
<accession>A0A6M0H6Q6</accession>
<dbReference type="PROSITE" id="PS50151">
    <property type="entry name" value="UVR"/>
    <property type="match status" value="1"/>
</dbReference>
<protein>
    <submittedName>
        <fullName evidence="3">Excinuclease</fullName>
    </submittedName>
</protein>
<feature type="domain" description="UVR" evidence="2">
    <location>
        <begin position="132"/>
        <end position="166"/>
    </location>
</feature>
<sequence length="166" mass="19195">MICSRCKKNEANFHITKVINGVKYEEHLCEVCAKNNAIGLDADFSSQFSFQNILSGFIDYMSNNREEQISNKVCCKKCGQTYEDFKKTGLLGCDECYKSFSEAMTTIIKRVQLSSVHNGKIPQKYGNELMKKREVLQLKEKLKNAIEKEEYEKAAEIRDIIRELER</sequence>
<dbReference type="InterPro" id="IPR001943">
    <property type="entry name" value="UVR_dom"/>
</dbReference>
<dbReference type="GO" id="GO:0046870">
    <property type="term" value="F:cadmium ion binding"/>
    <property type="evidence" value="ECO:0007669"/>
    <property type="project" value="TreeGrafter"/>
</dbReference>
<evidence type="ECO:0000256" key="1">
    <source>
        <dbReference type="SAM" id="Coils"/>
    </source>
</evidence>
<dbReference type="SUPFAM" id="SSF46600">
    <property type="entry name" value="C-terminal UvrC-binding domain of UvrB"/>
    <property type="match status" value="1"/>
</dbReference>
<dbReference type="AlphaFoldDB" id="A0A6M0H6Q6"/>
<dbReference type="PIRSF" id="PIRSF015034">
    <property type="entry name" value="YacH"/>
    <property type="match status" value="1"/>
</dbReference>
<reference evidence="3 4" key="1">
    <citation type="submission" date="2020-02" db="EMBL/GenBank/DDBJ databases">
        <title>Genome assembly of a novel Clostridium senegalense strain.</title>
        <authorList>
            <person name="Gupta T.B."/>
            <person name="Jauregui R."/>
            <person name="Maclean P."/>
            <person name="Nawarathana A."/>
            <person name="Brightwell G."/>
        </authorList>
    </citation>
    <scope>NUCLEOTIDE SEQUENCE [LARGE SCALE GENOMIC DNA]</scope>
    <source>
        <strain evidence="3 4">AGRFS4</strain>
    </source>
</reference>
<dbReference type="GO" id="GO:1990170">
    <property type="term" value="P:stress response to cadmium ion"/>
    <property type="evidence" value="ECO:0007669"/>
    <property type="project" value="TreeGrafter"/>
</dbReference>
<dbReference type="InterPro" id="IPR025542">
    <property type="entry name" value="YacH"/>
</dbReference>
<dbReference type="GO" id="GO:0008270">
    <property type="term" value="F:zinc ion binding"/>
    <property type="evidence" value="ECO:0007669"/>
    <property type="project" value="TreeGrafter"/>
</dbReference>
<dbReference type="GO" id="GO:0050897">
    <property type="term" value="F:cobalt ion binding"/>
    <property type="evidence" value="ECO:0007669"/>
    <property type="project" value="TreeGrafter"/>
</dbReference>
<gene>
    <name evidence="3" type="ORF">G3M99_16540</name>
</gene>
<keyword evidence="4" id="KW-1185">Reference proteome</keyword>
<dbReference type="PANTHER" id="PTHR38430">
    <property type="entry name" value="PROTEIN-ARGININE KINASE ACTIVATOR PROTEIN"/>
    <property type="match status" value="1"/>
</dbReference>
<keyword evidence="1" id="KW-0175">Coiled coil</keyword>